<dbReference type="FunFam" id="1.25.10.10:FF:000374">
    <property type="entry name" value="Protein wings apart-like"/>
    <property type="match status" value="1"/>
</dbReference>
<dbReference type="PANTHER" id="PTHR22100">
    <property type="entry name" value="WINGS APART-LIKE PROTEIN HOMOLOG"/>
    <property type="match status" value="1"/>
</dbReference>
<reference evidence="4" key="1">
    <citation type="submission" date="2015-11" db="EMBL/GenBank/DDBJ databases">
        <title>De novo transcriptome assembly of four potential Pierce s Disease insect vectors from Arizona vineyards.</title>
        <authorList>
            <person name="Tassone E.E."/>
        </authorList>
    </citation>
    <scope>NUCLEOTIDE SEQUENCE</scope>
</reference>
<dbReference type="Gene3D" id="1.25.10.10">
    <property type="entry name" value="Leucine-rich Repeat Variant"/>
    <property type="match status" value="1"/>
</dbReference>
<dbReference type="InterPro" id="IPR022771">
    <property type="entry name" value="WAPL_C"/>
</dbReference>
<comment type="similarity">
    <text evidence="1">Belongs to the WAPL family.</text>
</comment>
<feature type="region of interest" description="Disordered" evidence="2">
    <location>
        <begin position="1"/>
        <end position="20"/>
    </location>
</feature>
<feature type="region of interest" description="Disordered" evidence="2">
    <location>
        <begin position="403"/>
        <end position="535"/>
    </location>
</feature>
<sequence length="1116" mass="123769">MARYSKAYGKKGHGTSKPNLQSNIQFETIFCENSNRPSAAKSAGTIGKWGITSFTSIRSSNFSVTGRLDDKGFGSKRMRGDIKMGRRDPFIFVHSPPPTPTSAPPRPKKFFKSRNANEPPATSSPTQSQQPARKYSKSSPSRLPVTAASKKAFPPPIEFEEEQTEAMNLSSTPSAPRRVMSPDPLSSASPPSAPASSKSPKSPPHSHNPPIVLRIFKGTAQLVTHVDESQPPVPIPAPVAATTPERKSRRRGHSIETAGNVSPKRLRERHKGVSYTEDDPESESEFDYEALSIPTTGSTRSRSRSTTSVTAPPAPPPAQPIADPVEVPMETQSEPEQDYEPISEPTHTSPAVPATETQEETQEDETVEDISKQVEISAKIEEGQNLIESTYVDFSAAEKKLLDVRTKTSTDAEREKLLAVLGDDSDEQIQQQSGDREHSQGKQESGETEWFSDSECSDTVTEQTNTISESEVASNSVKEAPVPQKTPKKRSIFKSRQGGGDSNPPGRKKRFGLYKHKWSGSDGPPGAATPTQTRPEEVMSVNTLEAEFEEAEALTRVTSYPEPDADSMDAEVGLVTSIKCTKKVKGFYTVVRNVKKAYQIQESGEFQEFNDDVEYILDALQDNNPIATRCLSAISLASKCMAPAFRMHVRAHGTVAKFFRALHDATKDQSLGMCTATVMFVLSQDQLNMDLDRDCLELMLNLLESDISHTSALDDCGLSDVQLHKTRQKVRQLCADIQAKGHAKHLNLDNITVGHLAMEALLSLTSRRAGEWFKEELRQLGGLEHIVQTINDCSKVIDFQVEWCPPMLDKLRKVDRCLRVLENVTLQNEENNMYLLTYREGVIVDTLIRLFKVCDSELTRYPVYSMADKESVGFVIKECLIAILKVLINLTHDFNNKSFGSAMMGGRQGVVEATLHILLQTPEHVPDEQKFDIIVLALILLINFVEHSDTNRRLLIEANAPSDPDALFEMTQPVSGVSALVRLFYQQEELARTEERKTDAILDGEQKPQASSQEEFYEETVAMLLQKAGRNMEHTLVAAYIALLLGYLVMDNKEFELFIRKHLPSGNFNVMLTVLQKFFNFMTLTSAAGSGSSRGIKATEMVIKYLSESDKMLQQT</sequence>
<gene>
    <name evidence="4" type="ORF">g.3140</name>
</gene>
<proteinExistence type="inferred from homology"/>
<dbReference type="PROSITE" id="PS51271">
    <property type="entry name" value="WAPL"/>
    <property type="match status" value="1"/>
</dbReference>
<dbReference type="SUPFAM" id="SSF48371">
    <property type="entry name" value="ARM repeat"/>
    <property type="match status" value="1"/>
</dbReference>
<feature type="compositionally biased region" description="Polar residues" evidence="2">
    <location>
        <begin position="165"/>
        <end position="174"/>
    </location>
</feature>
<dbReference type="InterPro" id="IPR039874">
    <property type="entry name" value="WAPL"/>
</dbReference>
<feature type="compositionally biased region" description="Polar residues" evidence="2">
    <location>
        <begin position="114"/>
        <end position="141"/>
    </location>
</feature>
<dbReference type="EMBL" id="GECZ01016790">
    <property type="protein sequence ID" value="JAS52979.1"/>
    <property type="molecule type" value="Transcribed_RNA"/>
</dbReference>
<feature type="compositionally biased region" description="Acidic residues" evidence="2">
    <location>
        <begin position="276"/>
        <end position="288"/>
    </location>
</feature>
<feature type="compositionally biased region" description="Acidic residues" evidence="2">
    <location>
        <begin position="357"/>
        <end position="368"/>
    </location>
</feature>
<feature type="compositionally biased region" description="Polar residues" evidence="2">
    <location>
        <begin position="457"/>
        <end position="477"/>
    </location>
</feature>
<feature type="region of interest" description="Disordered" evidence="2">
    <location>
        <begin position="86"/>
        <end position="211"/>
    </location>
</feature>
<evidence type="ECO:0000259" key="3">
    <source>
        <dbReference type="PROSITE" id="PS51271"/>
    </source>
</evidence>
<feature type="compositionally biased region" description="Acidic residues" evidence="2">
    <location>
        <begin position="446"/>
        <end position="456"/>
    </location>
</feature>
<dbReference type="InterPro" id="IPR012502">
    <property type="entry name" value="WAPL_dom"/>
</dbReference>
<feature type="compositionally biased region" description="Basic residues" evidence="2">
    <location>
        <begin position="506"/>
        <end position="518"/>
    </location>
</feature>
<evidence type="ECO:0000313" key="4">
    <source>
        <dbReference type="EMBL" id="JAS52979.1"/>
    </source>
</evidence>
<dbReference type="Pfam" id="PF07814">
    <property type="entry name" value="WAPL"/>
    <property type="match status" value="1"/>
</dbReference>
<feature type="compositionally biased region" description="Low complexity" evidence="2">
    <location>
        <begin position="292"/>
        <end position="311"/>
    </location>
</feature>
<dbReference type="AlphaFoldDB" id="A0A1B6FS43"/>
<organism evidence="4">
    <name type="scientific">Cuerna arida</name>
    <dbReference type="NCBI Taxonomy" id="1464854"/>
    <lineage>
        <taxon>Eukaryota</taxon>
        <taxon>Metazoa</taxon>
        <taxon>Ecdysozoa</taxon>
        <taxon>Arthropoda</taxon>
        <taxon>Hexapoda</taxon>
        <taxon>Insecta</taxon>
        <taxon>Pterygota</taxon>
        <taxon>Neoptera</taxon>
        <taxon>Paraneoptera</taxon>
        <taxon>Hemiptera</taxon>
        <taxon>Auchenorrhyncha</taxon>
        <taxon>Membracoidea</taxon>
        <taxon>Cicadellidae</taxon>
        <taxon>Cicadellinae</taxon>
        <taxon>Proconiini</taxon>
        <taxon>Cuerna</taxon>
    </lineage>
</organism>
<name>A0A1B6FS43_9HEMI</name>
<feature type="compositionally biased region" description="Pro residues" evidence="2">
    <location>
        <begin position="95"/>
        <end position="105"/>
    </location>
</feature>
<evidence type="ECO:0000256" key="1">
    <source>
        <dbReference type="ARBA" id="ARBA00006854"/>
    </source>
</evidence>
<feature type="compositionally biased region" description="Basic and acidic residues" evidence="2">
    <location>
        <begin position="403"/>
        <end position="417"/>
    </location>
</feature>
<dbReference type="InterPro" id="IPR011989">
    <property type="entry name" value="ARM-like"/>
</dbReference>
<dbReference type="PANTHER" id="PTHR22100:SF13">
    <property type="entry name" value="WINGS APART-LIKE PROTEIN HOMOLOG"/>
    <property type="match status" value="1"/>
</dbReference>
<accession>A0A1B6FS43</accession>
<feature type="domain" description="WAPL" evidence="3">
    <location>
        <begin position="581"/>
        <end position="1085"/>
    </location>
</feature>
<feature type="region of interest" description="Disordered" evidence="2">
    <location>
        <begin position="227"/>
        <end position="369"/>
    </location>
</feature>
<evidence type="ECO:0000256" key="2">
    <source>
        <dbReference type="SAM" id="MobiDB-lite"/>
    </source>
</evidence>
<feature type="compositionally biased region" description="Basic and acidic residues" evidence="2">
    <location>
        <begin position="434"/>
        <end position="445"/>
    </location>
</feature>
<protein>
    <recommendedName>
        <fullName evidence="3">WAPL domain-containing protein</fullName>
    </recommendedName>
</protein>
<feature type="compositionally biased region" description="Low complexity" evidence="2">
    <location>
        <begin position="181"/>
        <end position="200"/>
    </location>
</feature>
<dbReference type="InterPro" id="IPR016024">
    <property type="entry name" value="ARM-type_fold"/>
</dbReference>